<dbReference type="AlphaFoldDB" id="A0A165E8E1"/>
<evidence type="ECO:0000256" key="1">
    <source>
        <dbReference type="SAM" id="Phobius"/>
    </source>
</evidence>
<gene>
    <name evidence="2" type="ORF">CALCODRAFT_18383</name>
</gene>
<keyword evidence="1" id="KW-1133">Transmembrane helix</keyword>
<feature type="transmembrane region" description="Helical" evidence="1">
    <location>
        <begin position="92"/>
        <end position="109"/>
    </location>
</feature>
<accession>A0A165E8E1</accession>
<dbReference type="Proteomes" id="UP000076842">
    <property type="component" value="Unassembled WGS sequence"/>
</dbReference>
<evidence type="ECO:0000313" key="2">
    <source>
        <dbReference type="EMBL" id="KZT54310.1"/>
    </source>
</evidence>
<organism evidence="2 3">
    <name type="scientific">Calocera cornea HHB12733</name>
    <dbReference type="NCBI Taxonomy" id="1353952"/>
    <lineage>
        <taxon>Eukaryota</taxon>
        <taxon>Fungi</taxon>
        <taxon>Dikarya</taxon>
        <taxon>Basidiomycota</taxon>
        <taxon>Agaricomycotina</taxon>
        <taxon>Dacrymycetes</taxon>
        <taxon>Dacrymycetales</taxon>
        <taxon>Dacrymycetaceae</taxon>
        <taxon>Calocera</taxon>
    </lineage>
</organism>
<dbReference type="OrthoDB" id="10500907at2759"/>
<name>A0A165E8E1_9BASI</name>
<keyword evidence="1" id="KW-0472">Membrane</keyword>
<keyword evidence="1" id="KW-0812">Transmembrane</keyword>
<sequence length="170" mass="18071">MGYRCVLRNCQARNLIACIDTDVELPTLGDLPRADDVIQAIKDWLSHLFGDIFGYTKDIPEFIHRNGKLVADHIGILAGQVEDFVKAHPKEIAYAVGGFLISVALLIFFGPTVLLALGFGILGPVAGGLAATLQSIAMGGSAVVVLNLQVFAVLSVIVGLGLILYFTLHG</sequence>
<dbReference type="InParanoid" id="A0A165E8E1"/>
<feature type="transmembrane region" description="Helical" evidence="1">
    <location>
        <begin position="115"/>
        <end position="133"/>
    </location>
</feature>
<protein>
    <submittedName>
        <fullName evidence="2">Uncharacterized protein</fullName>
    </submittedName>
</protein>
<keyword evidence="3" id="KW-1185">Reference proteome</keyword>
<proteinExistence type="predicted"/>
<feature type="transmembrane region" description="Helical" evidence="1">
    <location>
        <begin position="145"/>
        <end position="168"/>
    </location>
</feature>
<dbReference type="EMBL" id="KV424017">
    <property type="protein sequence ID" value="KZT54310.1"/>
    <property type="molecule type" value="Genomic_DNA"/>
</dbReference>
<evidence type="ECO:0000313" key="3">
    <source>
        <dbReference type="Proteomes" id="UP000076842"/>
    </source>
</evidence>
<reference evidence="2 3" key="1">
    <citation type="journal article" date="2016" name="Mol. Biol. Evol.">
        <title>Comparative Genomics of Early-Diverging Mushroom-Forming Fungi Provides Insights into the Origins of Lignocellulose Decay Capabilities.</title>
        <authorList>
            <person name="Nagy L.G."/>
            <person name="Riley R."/>
            <person name="Tritt A."/>
            <person name="Adam C."/>
            <person name="Daum C."/>
            <person name="Floudas D."/>
            <person name="Sun H."/>
            <person name="Yadav J.S."/>
            <person name="Pangilinan J."/>
            <person name="Larsson K.H."/>
            <person name="Matsuura K."/>
            <person name="Barry K."/>
            <person name="Labutti K."/>
            <person name="Kuo R."/>
            <person name="Ohm R.A."/>
            <person name="Bhattacharya S.S."/>
            <person name="Shirouzu T."/>
            <person name="Yoshinaga Y."/>
            <person name="Martin F.M."/>
            <person name="Grigoriev I.V."/>
            <person name="Hibbett D.S."/>
        </authorList>
    </citation>
    <scope>NUCLEOTIDE SEQUENCE [LARGE SCALE GENOMIC DNA]</scope>
    <source>
        <strain evidence="2 3">HHB12733</strain>
    </source>
</reference>